<accession>A0A4V6D582</accession>
<name>A0A4V6D582_SETVI</name>
<dbReference type="AlphaFoldDB" id="A0A4V6D582"/>
<sequence>MPTSTCRHNHRIEGNNYNCVLCQANTEETAFHLFFGYTFSKHCWQLLSIHWNTHLNFFDMLISAKMNFPKSFYMETFIIRAWKIWKQMNNLIFERNQPSLQYCKQHFIDESLLQAHRLNEDRRAAFLSWIDLL</sequence>
<proteinExistence type="predicted"/>
<organism evidence="1 2">
    <name type="scientific">Setaria viridis</name>
    <name type="common">Green bristlegrass</name>
    <name type="synonym">Setaria italica subsp. viridis</name>
    <dbReference type="NCBI Taxonomy" id="4556"/>
    <lineage>
        <taxon>Eukaryota</taxon>
        <taxon>Viridiplantae</taxon>
        <taxon>Streptophyta</taxon>
        <taxon>Embryophyta</taxon>
        <taxon>Tracheophyta</taxon>
        <taxon>Spermatophyta</taxon>
        <taxon>Magnoliopsida</taxon>
        <taxon>Liliopsida</taxon>
        <taxon>Poales</taxon>
        <taxon>Poaceae</taxon>
        <taxon>PACMAD clade</taxon>
        <taxon>Panicoideae</taxon>
        <taxon>Panicodae</taxon>
        <taxon>Paniceae</taxon>
        <taxon>Cenchrinae</taxon>
        <taxon>Setaria</taxon>
    </lineage>
</organism>
<gene>
    <name evidence="1" type="ORF">SEVIR_6G089800v2</name>
</gene>
<dbReference type="Gramene" id="TKW09366">
    <property type="protein sequence ID" value="TKW09366"/>
    <property type="gene ID" value="SEVIR_6G089800v2"/>
</dbReference>
<evidence type="ECO:0000313" key="2">
    <source>
        <dbReference type="Proteomes" id="UP000298652"/>
    </source>
</evidence>
<evidence type="ECO:0000313" key="1">
    <source>
        <dbReference type="EMBL" id="TKW09366.1"/>
    </source>
</evidence>
<dbReference type="EMBL" id="CM016557">
    <property type="protein sequence ID" value="TKW09366.1"/>
    <property type="molecule type" value="Genomic_DNA"/>
</dbReference>
<reference evidence="1" key="1">
    <citation type="submission" date="2019-03" db="EMBL/GenBank/DDBJ databases">
        <title>WGS assembly of Setaria viridis.</title>
        <authorList>
            <person name="Huang P."/>
            <person name="Jenkins J."/>
            <person name="Grimwood J."/>
            <person name="Barry K."/>
            <person name="Healey A."/>
            <person name="Mamidi S."/>
            <person name="Sreedasyam A."/>
            <person name="Shu S."/>
            <person name="Feldman M."/>
            <person name="Wu J."/>
            <person name="Yu Y."/>
            <person name="Chen C."/>
            <person name="Johnson J."/>
            <person name="Rokhsar D."/>
            <person name="Baxter I."/>
            <person name="Schmutz J."/>
            <person name="Brutnell T."/>
            <person name="Kellogg E."/>
        </authorList>
    </citation>
    <scope>NUCLEOTIDE SEQUENCE [LARGE SCALE GENOMIC DNA]</scope>
</reference>
<dbReference type="Proteomes" id="UP000298652">
    <property type="component" value="Chromosome 6"/>
</dbReference>
<keyword evidence="2" id="KW-1185">Reference proteome</keyword>
<evidence type="ECO:0008006" key="3">
    <source>
        <dbReference type="Google" id="ProtNLM"/>
    </source>
</evidence>
<protein>
    <recommendedName>
        <fullName evidence="3">Reverse transcriptase zinc-binding domain-containing protein</fullName>
    </recommendedName>
</protein>